<protein>
    <submittedName>
        <fullName evidence="13">Porin</fullName>
    </submittedName>
</protein>
<comment type="subunit">
    <text evidence="2">Homotrimer.</text>
</comment>
<dbReference type="InterPro" id="IPR033900">
    <property type="entry name" value="Gram_neg_porin_domain"/>
</dbReference>
<evidence type="ECO:0000256" key="11">
    <source>
        <dbReference type="SAM" id="SignalP"/>
    </source>
</evidence>
<sequence length="413" mass="43176">MKKKTLIAATAATLAAGTALAQSSLTLFGVMDAGVSHYRTTSSSYNPLRPAELRQSQTVLSPSGNASSRIGFRGTEDLGGGLAASFWLEAPLSNDTGSGITNFGRRSTLSLSGPFGEVRLGRDYTASFWNDAVFDPFSVNGVGTNLIAVVNSNIAASRALATGGLLGGGLSAGTDSYLRTSNAISYFLPPNLGGFYGQVQYALHENTKVSNTPDSPSQRGRYVGGRIGWASGPADVALGYGESTLASAAAQSEKIKSLNLGASYDFGVVKVFGEWSRVRDVRHSATPFANGALHLSDRYDGLMAGVNVPLGAGVVRASYARVRFVNGLGLPDGNSSVNKLALGYVHNLSKRTALYASVARIHIANGRNNPTVMGVTPLVLSLPAIFPQPAYATTNGMQPHRALGYDVGIRMAF</sequence>
<dbReference type="InterPro" id="IPR023614">
    <property type="entry name" value="Porin_dom_sf"/>
</dbReference>
<dbReference type="CDD" id="cd00342">
    <property type="entry name" value="gram_neg_porins"/>
    <property type="match status" value="1"/>
</dbReference>
<accession>A0A250DQ40</accession>
<evidence type="ECO:0000256" key="3">
    <source>
        <dbReference type="ARBA" id="ARBA00022448"/>
    </source>
</evidence>
<keyword evidence="4" id="KW-1134">Transmembrane beta strand</keyword>
<feature type="domain" description="Porin" evidence="12">
    <location>
        <begin position="8"/>
        <end position="362"/>
    </location>
</feature>
<keyword evidence="10" id="KW-0998">Cell outer membrane</keyword>
<gene>
    <name evidence="13" type="ORF">CKY39_27045</name>
</gene>
<reference evidence="13 14" key="1">
    <citation type="submission" date="2017-09" db="EMBL/GenBank/DDBJ databases">
        <title>The diverse metabolic capabilities of V. boronicumulans make it an excellent choice for continued studies on novel biodegradation.</title>
        <authorList>
            <person name="Sun S."/>
        </authorList>
    </citation>
    <scope>NUCLEOTIDE SEQUENCE [LARGE SCALE GENOMIC DNA]</scope>
    <source>
        <strain evidence="13 14">J1</strain>
    </source>
</reference>
<dbReference type="InterPro" id="IPR050298">
    <property type="entry name" value="Gram-neg_bact_OMP"/>
</dbReference>
<evidence type="ECO:0000256" key="2">
    <source>
        <dbReference type="ARBA" id="ARBA00011233"/>
    </source>
</evidence>
<keyword evidence="9" id="KW-0472">Membrane</keyword>
<keyword evidence="6 11" id="KW-0732">Signal</keyword>
<evidence type="ECO:0000256" key="6">
    <source>
        <dbReference type="ARBA" id="ARBA00022729"/>
    </source>
</evidence>
<keyword evidence="3" id="KW-0813">Transport</keyword>
<evidence type="ECO:0000256" key="1">
    <source>
        <dbReference type="ARBA" id="ARBA00004571"/>
    </source>
</evidence>
<evidence type="ECO:0000256" key="8">
    <source>
        <dbReference type="ARBA" id="ARBA00023114"/>
    </source>
</evidence>
<dbReference type="GO" id="GO:0046930">
    <property type="term" value="C:pore complex"/>
    <property type="evidence" value="ECO:0007669"/>
    <property type="project" value="UniProtKB-KW"/>
</dbReference>
<dbReference type="AlphaFoldDB" id="A0A250DQ40"/>
<keyword evidence="8" id="KW-0626">Porin</keyword>
<dbReference type="GO" id="GO:0015288">
    <property type="term" value="F:porin activity"/>
    <property type="evidence" value="ECO:0007669"/>
    <property type="project" value="UniProtKB-KW"/>
</dbReference>
<evidence type="ECO:0000313" key="13">
    <source>
        <dbReference type="EMBL" id="ATA56486.1"/>
    </source>
</evidence>
<comment type="subcellular location">
    <subcellularLocation>
        <location evidence="1">Cell outer membrane</location>
        <topology evidence="1">Multi-pass membrane protein</topology>
    </subcellularLocation>
</comment>
<feature type="chain" id="PRO_5012106012" evidence="11">
    <location>
        <begin position="22"/>
        <end position="413"/>
    </location>
</feature>
<name>A0A250DQ40_9BURK</name>
<dbReference type="PANTHER" id="PTHR34501:SF9">
    <property type="entry name" value="MAJOR OUTER MEMBRANE PROTEIN P.IA"/>
    <property type="match status" value="1"/>
</dbReference>
<dbReference type="GO" id="GO:0006811">
    <property type="term" value="P:monoatomic ion transport"/>
    <property type="evidence" value="ECO:0007669"/>
    <property type="project" value="UniProtKB-KW"/>
</dbReference>
<dbReference type="Proteomes" id="UP000217154">
    <property type="component" value="Chromosome"/>
</dbReference>
<organism evidence="13 14">
    <name type="scientific">Variovorax boronicumulans</name>
    <dbReference type="NCBI Taxonomy" id="436515"/>
    <lineage>
        <taxon>Bacteria</taxon>
        <taxon>Pseudomonadati</taxon>
        <taxon>Pseudomonadota</taxon>
        <taxon>Betaproteobacteria</taxon>
        <taxon>Burkholderiales</taxon>
        <taxon>Comamonadaceae</taxon>
        <taxon>Variovorax</taxon>
    </lineage>
</organism>
<dbReference type="Pfam" id="PF13609">
    <property type="entry name" value="Porin_4"/>
    <property type="match status" value="1"/>
</dbReference>
<dbReference type="SUPFAM" id="SSF56935">
    <property type="entry name" value="Porins"/>
    <property type="match status" value="1"/>
</dbReference>
<dbReference type="KEGG" id="vbo:CKY39_27045"/>
<dbReference type="EMBL" id="CP023284">
    <property type="protein sequence ID" value="ATA56486.1"/>
    <property type="molecule type" value="Genomic_DNA"/>
</dbReference>
<keyword evidence="5" id="KW-0812">Transmembrane</keyword>
<evidence type="ECO:0000313" key="14">
    <source>
        <dbReference type="Proteomes" id="UP000217154"/>
    </source>
</evidence>
<evidence type="ECO:0000256" key="5">
    <source>
        <dbReference type="ARBA" id="ARBA00022692"/>
    </source>
</evidence>
<evidence type="ECO:0000259" key="12">
    <source>
        <dbReference type="Pfam" id="PF13609"/>
    </source>
</evidence>
<evidence type="ECO:0000256" key="9">
    <source>
        <dbReference type="ARBA" id="ARBA00023136"/>
    </source>
</evidence>
<keyword evidence="7" id="KW-0406">Ion transport</keyword>
<proteinExistence type="predicted"/>
<evidence type="ECO:0000256" key="10">
    <source>
        <dbReference type="ARBA" id="ARBA00023237"/>
    </source>
</evidence>
<dbReference type="InterPro" id="IPR002299">
    <property type="entry name" value="Porin_Neis"/>
</dbReference>
<dbReference type="GO" id="GO:0009279">
    <property type="term" value="C:cell outer membrane"/>
    <property type="evidence" value="ECO:0007669"/>
    <property type="project" value="UniProtKB-SubCell"/>
</dbReference>
<dbReference type="RefSeq" id="WP_095746624.1">
    <property type="nucleotide sequence ID" value="NZ_CP023284.1"/>
</dbReference>
<dbReference type="Gene3D" id="2.40.160.10">
    <property type="entry name" value="Porin"/>
    <property type="match status" value="1"/>
</dbReference>
<evidence type="ECO:0000256" key="7">
    <source>
        <dbReference type="ARBA" id="ARBA00023065"/>
    </source>
</evidence>
<feature type="signal peptide" evidence="11">
    <location>
        <begin position="1"/>
        <end position="21"/>
    </location>
</feature>
<evidence type="ECO:0000256" key="4">
    <source>
        <dbReference type="ARBA" id="ARBA00022452"/>
    </source>
</evidence>
<dbReference type="PRINTS" id="PR00184">
    <property type="entry name" value="NEISSPPORIN"/>
</dbReference>
<dbReference type="PANTHER" id="PTHR34501">
    <property type="entry name" value="PROTEIN YDDL-RELATED"/>
    <property type="match status" value="1"/>
</dbReference>